<name>A0AAJ8DYR1_ASPNG</name>
<dbReference type="GeneID" id="84590759"/>
<evidence type="ECO:0000313" key="1">
    <source>
        <dbReference type="RefSeq" id="XP_059600351.1"/>
    </source>
</evidence>
<dbReference type="VEuPathDB" id="FungiDB:An03g06060"/>
<accession>A0AAJ8DYR1</accession>
<reference evidence="1" key="2">
    <citation type="submission" date="2025-08" db="UniProtKB">
        <authorList>
            <consortium name="RefSeq"/>
        </authorList>
    </citation>
    <scope>IDENTIFICATION</scope>
</reference>
<reference evidence="1" key="1">
    <citation type="submission" date="2025-02" db="EMBL/GenBank/DDBJ databases">
        <authorList>
            <consortium name="NCBI Genome Project"/>
        </authorList>
    </citation>
    <scope>NUCLEOTIDE SEQUENCE</scope>
</reference>
<proteinExistence type="predicted"/>
<sequence>MGRITYLLVSVVHAVHKRNRLPLQKDESNDASVVPSLGTIDWTHWSLPLMPTDMYQSAKIDRKSPHPSSSRNDQEAAIYTSVTHMKIDPKSFLVQSGIDLPNRVAKSGVISFGAEAGLKPSSAKHSEADYDLDAMNLALGTLWQADTFSGTGFTFLADYCGIFQSTERRVPRGSSDDKNTICKDRGRHNFEKEIFGAAYFYFDKWTGYLLFVSCLTP</sequence>
<dbReference type="KEGG" id="ang:An03g06060"/>
<dbReference type="RefSeq" id="XP_059600351.1">
    <property type="nucleotide sequence ID" value="XM_059747168.1"/>
</dbReference>
<organism evidence="1">
    <name type="scientific">Aspergillus niger</name>
    <dbReference type="NCBI Taxonomy" id="5061"/>
    <lineage>
        <taxon>Eukaryota</taxon>
        <taxon>Fungi</taxon>
        <taxon>Dikarya</taxon>
        <taxon>Ascomycota</taxon>
        <taxon>Pezizomycotina</taxon>
        <taxon>Eurotiomycetes</taxon>
        <taxon>Eurotiomycetidae</taxon>
        <taxon>Eurotiales</taxon>
        <taxon>Aspergillaceae</taxon>
        <taxon>Aspergillus</taxon>
        <taxon>Aspergillus subgen. Circumdati</taxon>
    </lineage>
</organism>
<dbReference type="AlphaFoldDB" id="A0AAJ8DYR1"/>
<protein>
    <submittedName>
        <fullName evidence="1">Uncharacterized protein</fullName>
    </submittedName>
</protein>
<gene>
    <name evidence="1" type="ORF">An03g06060</name>
</gene>